<dbReference type="Proteomes" id="UP001231189">
    <property type="component" value="Unassembled WGS sequence"/>
</dbReference>
<organism evidence="1 2">
    <name type="scientific">Lolium multiflorum</name>
    <name type="common">Italian ryegrass</name>
    <name type="synonym">Lolium perenne subsp. multiflorum</name>
    <dbReference type="NCBI Taxonomy" id="4521"/>
    <lineage>
        <taxon>Eukaryota</taxon>
        <taxon>Viridiplantae</taxon>
        <taxon>Streptophyta</taxon>
        <taxon>Embryophyta</taxon>
        <taxon>Tracheophyta</taxon>
        <taxon>Spermatophyta</taxon>
        <taxon>Magnoliopsida</taxon>
        <taxon>Liliopsida</taxon>
        <taxon>Poales</taxon>
        <taxon>Poaceae</taxon>
        <taxon>BOP clade</taxon>
        <taxon>Pooideae</taxon>
        <taxon>Poodae</taxon>
        <taxon>Poeae</taxon>
        <taxon>Poeae Chloroplast Group 2 (Poeae type)</taxon>
        <taxon>Loliodinae</taxon>
        <taxon>Loliinae</taxon>
        <taxon>Lolium</taxon>
    </lineage>
</organism>
<comment type="caution">
    <text evidence="1">The sequence shown here is derived from an EMBL/GenBank/DDBJ whole genome shotgun (WGS) entry which is preliminary data.</text>
</comment>
<proteinExistence type="predicted"/>
<gene>
    <name evidence="1" type="ORF">QYE76_025717</name>
</gene>
<protein>
    <submittedName>
        <fullName evidence="1">Uncharacterized protein</fullName>
    </submittedName>
</protein>
<reference evidence="1" key="1">
    <citation type="submission" date="2023-07" db="EMBL/GenBank/DDBJ databases">
        <title>A chromosome-level genome assembly of Lolium multiflorum.</title>
        <authorList>
            <person name="Chen Y."/>
            <person name="Copetti D."/>
            <person name="Kolliker R."/>
            <person name="Studer B."/>
        </authorList>
    </citation>
    <scope>NUCLEOTIDE SEQUENCE</scope>
    <source>
        <strain evidence="1">02402/16</strain>
        <tissue evidence="1">Leaf</tissue>
    </source>
</reference>
<evidence type="ECO:0000313" key="1">
    <source>
        <dbReference type="EMBL" id="KAK1620200.1"/>
    </source>
</evidence>
<name>A0AAD8RG41_LOLMU</name>
<sequence length="99" mass="9900">MDAHIGSVDRPSPAAVNGAVGCPASAPGCPIMSSHPAPLAAGAASLGRHWRAASCRWASATSSPSPGNSTSRCSIDHLVAEPGLRLVGCCNEVNAGRVR</sequence>
<dbReference type="EMBL" id="JAUUTY010000006">
    <property type="protein sequence ID" value="KAK1620200.1"/>
    <property type="molecule type" value="Genomic_DNA"/>
</dbReference>
<keyword evidence="2" id="KW-1185">Reference proteome</keyword>
<dbReference type="AlphaFoldDB" id="A0AAD8RG41"/>
<accession>A0AAD8RG41</accession>
<evidence type="ECO:0000313" key="2">
    <source>
        <dbReference type="Proteomes" id="UP001231189"/>
    </source>
</evidence>